<protein>
    <recommendedName>
        <fullName evidence="5">ABC transporter permease</fullName>
    </recommendedName>
</protein>
<reference evidence="3 4" key="1">
    <citation type="submission" date="2017-07" db="EMBL/GenBank/DDBJ databases">
        <title>Annotated genome sequence of Bacterioplanes sanyensis isolated from Red Sea.</title>
        <authorList>
            <person name="Rehman Z.U."/>
        </authorList>
    </citation>
    <scope>NUCLEOTIDE SEQUENCE [LARGE SCALE GENOMIC DNA]</scope>
    <source>
        <strain evidence="3 4">NV9</strain>
    </source>
</reference>
<dbReference type="RefSeq" id="WP_094060734.1">
    <property type="nucleotide sequence ID" value="NZ_CP022530.1"/>
</dbReference>
<name>A0A222FLT6_9GAMM</name>
<evidence type="ECO:0000313" key="3">
    <source>
        <dbReference type="EMBL" id="ASP39556.1"/>
    </source>
</evidence>
<evidence type="ECO:0000256" key="1">
    <source>
        <dbReference type="SAM" id="Coils"/>
    </source>
</evidence>
<feature type="signal peptide" evidence="2">
    <location>
        <begin position="1"/>
        <end position="24"/>
    </location>
</feature>
<gene>
    <name evidence="3" type="ORF">CHH28_13105</name>
</gene>
<organism evidence="3 4">
    <name type="scientific">Bacterioplanes sanyensis</name>
    <dbReference type="NCBI Taxonomy" id="1249553"/>
    <lineage>
        <taxon>Bacteria</taxon>
        <taxon>Pseudomonadati</taxon>
        <taxon>Pseudomonadota</taxon>
        <taxon>Gammaproteobacteria</taxon>
        <taxon>Oceanospirillales</taxon>
        <taxon>Oceanospirillaceae</taxon>
        <taxon>Bacterioplanes</taxon>
    </lineage>
</organism>
<dbReference type="Gene3D" id="1.20.1600.10">
    <property type="entry name" value="Outer membrane efflux proteins (OEP)"/>
    <property type="match status" value="1"/>
</dbReference>
<proteinExistence type="predicted"/>
<accession>A0A222FLT6</accession>
<evidence type="ECO:0008006" key="5">
    <source>
        <dbReference type="Google" id="ProtNLM"/>
    </source>
</evidence>
<feature type="chain" id="PRO_5012171713" description="ABC transporter permease" evidence="2">
    <location>
        <begin position="25"/>
        <end position="413"/>
    </location>
</feature>
<dbReference type="OrthoDB" id="5801460at2"/>
<dbReference type="AlphaFoldDB" id="A0A222FLT6"/>
<dbReference type="KEGG" id="bsan:CHH28_13105"/>
<keyword evidence="4" id="KW-1185">Reference proteome</keyword>
<dbReference type="InterPro" id="IPR006311">
    <property type="entry name" value="TAT_signal"/>
</dbReference>
<dbReference type="SUPFAM" id="SSF56954">
    <property type="entry name" value="Outer membrane efflux proteins (OEP)"/>
    <property type="match status" value="1"/>
</dbReference>
<keyword evidence="1" id="KW-0175">Coiled coil</keyword>
<evidence type="ECO:0000256" key="2">
    <source>
        <dbReference type="SAM" id="SignalP"/>
    </source>
</evidence>
<evidence type="ECO:0000313" key="4">
    <source>
        <dbReference type="Proteomes" id="UP000202440"/>
    </source>
</evidence>
<feature type="coiled-coil region" evidence="1">
    <location>
        <begin position="137"/>
        <end position="164"/>
    </location>
</feature>
<sequence>MTSVHRRRCLAFLSLALLTPAALAAPNATPWWQQARAQLQQHPSWQAQRASYASAQASAEQAALPRFNPELEGEWQRSRGQRNYQVGLNQELDLWDSRQAYQQQAQQQAEASQALSSWQQLQHWVQALSSEANWQAARQHQQLAEQQQMRLLQLQQLIQRRQQQGDVGQLDAELAFLSLSQQRLTLAQSRQQQLQAEQQRRWWFGQLDAAPEQAWQQLQQTQPTFELEQHPQLQMAKASWQAQQTNALAAKRDRRARPTLGVTLGREDQQTVSGLNLSIPLNVRNDYAPEQRALQQQALALEADYRAQRRLLQQQWQQAQQNWRNFDQQWQQWRQHSQHRLTQTAELLHQRWQQGDLSSADYLRSLNQLAASEQAGIELQRQARLANLQRWLSAGQLPTFALPATTVETHHAS</sequence>
<dbReference type="EMBL" id="CP022530">
    <property type="protein sequence ID" value="ASP39556.1"/>
    <property type="molecule type" value="Genomic_DNA"/>
</dbReference>
<keyword evidence="2" id="KW-0732">Signal</keyword>
<dbReference type="PROSITE" id="PS51318">
    <property type="entry name" value="TAT"/>
    <property type="match status" value="1"/>
</dbReference>
<dbReference type="GO" id="GO:0015562">
    <property type="term" value="F:efflux transmembrane transporter activity"/>
    <property type="evidence" value="ECO:0007669"/>
    <property type="project" value="InterPro"/>
</dbReference>
<dbReference type="Proteomes" id="UP000202440">
    <property type="component" value="Chromosome"/>
</dbReference>